<dbReference type="EMBL" id="JAPUUL010000122">
    <property type="protein sequence ID" value="KAJ8132489.1"/>
    <property type="molecule type" value="Genomic_DNA"/>
</dbReference>
<evidence type="ECO:0000313" key="2">
    <source>
        <dbReference type="Proteomes" id="UP001153332"/>
    </source>
</evidence>
<sequence>MVAYTRPNPNGEPQIWISKRSTKVRIYPGYLDNTVAGGISTGEAAYDSLIREAHEEASLSSDLVCRKAKSCGTLSYFHIRNAKAGGEVGLLQPDIHFLFEIELPTDVRPAPCDDEVEWYQLWTVDQVKEGMAAGQFKPNFALVMLDFFIRHGILNEMNEPNFVEIRARLHRVLEFPVKEL</sequence>
<proteinExistence type="predicted"/>
<organism evidence="1 2">
    <name type="scientific">Lasiodiplodia mahajangana</name>
    <dbReference type="NCBI Taxonomy" id="1108764"/>
    <lineage>
        <taxon>Eukaryota</taxon>
        <taxon>Fungi</taxon>
        <taxon>Dikarya</taxon>
        <taxon>Ascomycota</taxon>
        <taxon>Pezizomycotina</taxon>
        <taxon>Dothideomycetes</taxon>
        <taxon>Dothideomycetes incertae sedis</taxon>
        <taxon>Botryosphaeriales</taxon>
        <taxon>Botryosphaeriaceae</taxon>
        <taxon>Lasiodiplodia</taxon>
    </lineage>
</organism>
<protein>
    <submittedName>
        <fullName evidence="1">Uncharacterized protein</fullName>
    </submittedName>
</protein>
<accession>A0ACC2JYU6</accession>
<reference evidence="1" key="1">
    <citation type="submission" date="2022-12" db="EMBL/GenBank/DDBJ databases">
        <title>Genome Sequence of Lasiodiplodia mahajangana.</title>
        <authorList>
            <person name="Buettner E."/>
        </authorList>
    </citation>
    <scope>NUCLEOTIDE SEQUENCE</scope>
    <source>
        <strain evidence="1">VT137</strain>
    </source>
</reference>
<comment type="caution">
    <text evidence="1">The sequence shown here is derived from an EMBL/GenBank/DDBJ whole genome shotgun (WGS) entry which is preliminary data.</text>
</comment>
<gene>
    <name evidence="1" type="ORF">O1611_g1139</name>
</gene>
<evidence type="ECO:0000313" key="1">
    <source>
        <dbReference type="EMBL" id="KAJ8132489.1"/>
    </source>
</evidence>
<dbReference type="Proteomes" id="UP001153332">
    <property type="component" value="Unassembled WGS sequence"/>
</dbReference>
<name>A0ACC2JYU6_9PEZI</name>
<keyword evidence="2" id="KW-1185">Reference proteome</keyword>